<evidence type="ECO:0000313" key="1">
    <source>
        <dbReference type="EMBL" id="KKQ94573.1"/>
    </source>
</evidence>
<accession>A0A0G0LRM7</accession>
<evidence type="ECO:0008006" key="3">
    <source>
        <dbReference type="Google" id="ProtNLM"/>
    </source>
</evidence>
<dbReference type="SUPFAM" id="SSF53756">
    <property type="entry name" value="UDP-Glycosyltransferase/glycogen phosphorylase"/>
    <property type="match status" value="1"/>
</dbReference>
<dbReference type="STRING" id="1618573.UT19_C0001G0110"/>
<name>A0A0G0LRM7_9BACT</name>
<comment type="caution">
    <text evidence="1">The sequence shown here is derived from an EMBL/GenBank/DDBJ whole genome shotgun (WGS) entry which is preliminary data.</text>
</comment>
<proteinExistence type="predicted"/>
<gene>
    <name evidence="1" type="ORF">UT19_C0001G0110</name>
</gene>
<reference evidence="1 2" key="1">
    <citation type="journal article" date="2015" name="Nature">
        <title>rRNA introns, odd ribosomes, and small enigmatic genomes across a large radiation of phyla.</title>
        <authorList>
            <person name="Brown C.T."/>
            <person name="Hug L.A."/>
            <person name="Thomas B.C."/>
            <person name="Sharon I."/>
            <person name="Castelle C.J."/>
            <person name="Singh A."/>
            <person name="Wilkins M.J."/>
            <person name="Williams K.H."/>
            <person name="Banfield J.F."/>
        </authorList>
    </citation>
    <scope>NUCLEOTIDE SEQUENCE [LARGE SCALE GENOMIC DNA]</scope>
</reference>
<dbReference type="AlphaFoldDB" id="A0A0G0LRM7"/>
<sequence>MRIYIENFLPDSAISRITNALKKYTPSNLTVVEESDGADLIVVCAYGHRRTMRDYTNRLISKNKKFAIIQLSIRSTPNPKTEDWLPIWEKAAITWSYYNLPELCQQDGNRSNFKFYWAPLGVDADIFKETKAERGFIIAGTGTGKRWNRECKNEILAAARAVNKPVFQLGSGESSKEIFYSNGMDDVTLTKYYSQCEFVSGLRRIEGFELPVIEGLLCGARPICFDKPHYRKWFNEFAEFIPEDNQRTDNLIKLFQKGAKPVSESEKAYVKKKFSWKKICSEFWKLAIP</sequence>
<dbReference type="Gene3D" id="3.40.50.2000">
    <property type="entry name" value="Glycogen Phosphorylase B"/>
    <property type="match status" value="1"/>
</dbReference>
<dbReference type="EMBL" id="LBVW01000001">
    <property type="protein sequence ID" value="KKQ94573.1"/>
    <property type="molecule type" value="Genomic_DNA"/>
</dbReference>
<evidence type="ECO:0000313" key="2">
    <source>
        <dbReference type="Proteomes" id="UP000034932"/>
    </source>
</evidence>
<dbReference type="Proteomes" id="UP000034932">
    <property type="component" value="Unassembled WGS sequence"/>
</dbReference>
<organism evidence="1 2">
    <name type="scientific">Candidatus Woesebacteria bacterium GW2011_GWB1_39_10b</name>
    <dbReference type="NCBI Taxonomy" id="1618573"/>
    <lineage>
        <taxon>Bacteria</taxon>
        <taxon>Candidatus Woeseibacteriota</taxon>
    </lineage>
</organism>
<protein>
    <recommendedName>
        <fullName evidence="3">Glycosyl transferase family 1 domain-containing protein</fullName>
    </recommendedName>
</protein>